<gene>
    <name evidence="5" type="primary">recX</name>
    <name evidence="9" type="ORF">Q5761_05240</name>
</gene>
<evidence type="ECO:0000259" key="8">
    <source>
        <dbReference type="Pfam" id="PF21982"/>
    </source>
</evidence>
<dbReference type="InterPro" id="IPR053926">
    <property type="entry name" value="RecX_HTH_1st"/>
</dbReference>
<feature type="region of interest" description="Disordered" evidence="6">
    <location>
        <begin position="1"/>
        <end position="23"/>
    </location>
</feature>
<name>A0ABZ0QU48_9FIRM</name>
<dbReference type="Pfam" id="PF21982">
    <property type="entry name" value="RecX_HTH1"/>
    <property type="match status" value="1"/>
</dbReference>
<keyword evidence="10" id="KW-1185">Reference proteome</keyword>
<evidence type="ECO:0000256" key="4">
    <source>
        <dbReference type="ARBA" id="ARBA00022490"/>
    </source>
</evidence>
<feature type="domain" description="RecX second three-helical" evidence="7">
    <location>
        <begin position="76"/>
        <end position="116"/>
    </location>
</feature>
<feature type="domain" description="RecX first three-helical" evidence="8">
    <location>
        <begin position="31"/>
        <end position="69"/>
    </location>
</feature>
<proteinExistence type="inferred from homology"/>
<dbReference type="HAMAP" id="MF_01114">
    <property type="entry name" value="RecX"/>
    <property type="match status" value="1"/>
</dbReference>
<dbReference type="Proteomes" id="UP001304683">
    <property type="component" value="Chromosome"/>
</dbReference>
<dbReference type="InterPro" id="IPR003783">
    <property type="entry name" value="Regulatory_RecX"/>
</dbReference>
<feature type="region of interest" description="Disordered" evidence="6">
    <location>
        <begin position="223"/>
        <end position="246"/>
    </location>
</feature>
<evidence type="ECO:0000256" key="2">
    <source>
        <dbReference type="ARBA" id="ARBA00009695"/>
    </source>
</evidence>
<dbReference type="EMBL" id="CP132508">
    <property type="protein sequence ID" value="WPD20045.1"/>
    <property type="molecule type" value="Genomic_DNA"/>
</dbReference>
<dbReference type="InterPro" id="IPR036388">
    <property type="entry name" value="WH-like_DNA-bd_sf"/>
</dbReference>
<protein>
    <recommendedName>
        <fullName evidence="3 5">Regulatory protein RecX</fullName>
    </recommendedName>
</protein>
<evidence type="ECO:0000259" key="7">
    <source>
        <dbReference type="Pfam" id="PF02631"/>
    </source>
</evidence>
<feature type="compositionally biased region" description="Low complexity" evidence="6">
    <location>
        <begin position="175"/>
        <end position="188"/>
    </location>
</feature>
<feature type="region of interest" description="Disordered" evidence="6">
    <location>
        <begin position="141"/>
        <end position="196"/>
    </location>
</feature>
<evidence type="ECO:0000313" key="9">
    <source>
        <dbReference type="EMBL" id="WPD20045.1"/>
    </source>
</evidence>
<evidence type="ECO:0000256" key="3">
    <source>
        <dbReference type="ARBA" id="ARBA00018111"/>
    </source>
</evidence>
<evidence type="ECO:0000256" key="1">
    <source>
        <dbReference type="ARBA" id="ARBA00004496"/>
    </source>
</evidence>
<keyword evidence="4 5" id="KW-0963">Cytoplasm</keyword>
<dbReference type="RefSeq" id="WP_318751451.1">
    <property type="nucleotide sequence ID" value="NZ_CP132508.1"/>
</dbReference>
<organism evidence="9 10">
    <name type="scientific">Thermaerobacter composti</name>
    <dbReference type="NCBI Taxonomy" id="554949"/>
    <lineage>
        <taxon>Bacteria</taxon>
        <taxon>Bacillati</taxon>
        <taxon>Bacillota</taxon>
        <taxon>Clostridia</taxon>
        <taxon>Eubacteriales</taxon>
        <taxon>Clostridiales Family XVII. Incertae Sedis</taxon>
        <taxon>Thermaerobacter</taxon>
    </lineage>
</organism>
<accession>A0ABZ0QU48</accession>
<comment type="similarity">
    <text evidence="2 5">Belongs to the RecX family.</text>
</comment>
<dbReference type="Gene3D" id="1.10.10.10">
    <property type="entry name" value="Winged helix-like DNA-binding domain superfamily/Winged helix DNA-binding domain"/>
    <property type="match status" value="2"/>
</dbReference>
<evidence type="ECO:0000313" key="10">
    <source>
        <dbReference type="Proteomes" id="UP001304683"/>
    </source>
</evidence>
<feature type="compositionally biased region" description="Gly residues" evidence="6">
    <location>
        <begin position="1"/>
        <end position="10"/>
    </location>
</feature>
<reference evidence="9 10" key="1">
    <citation type="submission" date="2023-08" db="EMBL/GenBank/DDBJ databases">
        <title>Genome sequence of Thermaerobacter compostii strain Ins1, a spore-forming filamentous bacterium isolated from a deep geothermal reservoir.</title>
        <authorList>
            <person name="Bregnard D."/>
            <person name="Gonzalez D."/>
            <person name="Junier P."/>
        </authorList>
    </citation>
    <scope>NUCLEOTIDE SEQUENCE [LARGE SCALE GENOMIC DNA]</scope>
    <source>
        <strain evidence="9 10">Ins1</strain>
    </source>
</reference>
<dbReference type="Pfam" id="PF02631">
    <property type="entry name" value="RecX_HTH2"/>
    <property type="match status" value="1"/>
</dbReference>
<dbReference type="PANTHER" id="PTHR33602:SF1">
    <property type="entry name" value="REGULATORY PROTEIN RECX FAMILY PROTEIN"/>
    <property type="match status" value="1"/>
</dbReference>
<dbReference type="InterPro" id="IPR053924">
    <property type="entry name" value="RecX_HTH_2nd"/>
</dbReference>
<sequence length="246" mass="26487">MVEGRGGGPTGRDATPGDAGARTDEAVRRAVATALRWLAVRARSEWEVRQHLRRHGVTEAMVDQVLAQLRAWGYVDDRRLALEAAEAARVRHVGPRRLRDELLRRGVPEAVVRDALEATWPAEVEREVAWELARRRWARFVAPSPGGDGRERRGVVDAAGSADGEEGAGEGPDGPVGDRPASAGPAGRPEGRGGARQRAAARLYRFLVGRGFGAEVAEAIVRRLAEEDGEPGRPASAGDGPRRPFP</sequence>
<dbReference type="PANTHER" id="PTHR33602">
    <property type="entry name" value="REGULATORY PROTEIN RECX FAMILY PROTEIN"/>
    <property type="match status" value="1"/>
</dbReference>
<comment type="subcellular location">
    <subcellularLocation>
        <location evidence="1 5">Cytoplasm</location>
    </subcellularLocation>
</comment>
<comment type="function">
    <text evidence="5">Modulates RecA activity.</text>
</comment>
<evidence type="ECO:0000256" key="5">
    <source>
        <dbReference type="HAMAP-Rule" id="MF_01114"/>
    </source>
</evidence>
<evidence type="ECO:0000256" key="6">
    <source>
        <dbReference type="SAM" id="MobiDB-lite"/>
    </source>
</evidence>